<feature type="domain" description="Type II secretion system protein GspF" evidence="7">
    <location>
        <begin position="169"/>
        <end position="294"/>
    </location>
</feature>
<evidence type="ECO:0000313" key="9">
    <source>
        <dbReference type="Proteomes" id="UP000295504"/>
    </source>
</evidence>
<dbReference type="GO" id="GO:0005886">
    <property type="term" value="C:plasma membrane"/>
    <property type="evidence" value="ECO:0007669"/>
    <property type="project" value="UniProtKB-SubCell"/>
</dbReference>
<dbReference type="Pfam" id="PF00482">
    <property type="entry name" value="T2SSF"/>
    <property type="match status" value="1"/>
</dbReference>
<evidence type="ECO:0000256" key="5">
    <source>
        <dbReference type="ARBA" id="ARBA00023136"/>
    </source>
</evidence>
<evidence type="ECO:0000256" key="3">
    <source>
        <dbReference type="ARBA" id="ARBA00022692"/>
    </source>
</evidence>
<keyword evidence="4 6" id="KW-1133">Transmembrane helix</keyword>
<protein>
    <submittedName>
        <fullName evidence="8">Tight adherence protein C</fullName>
    </submittedName>
</protein>
<reference evidence="8 9" key="1">
    <citation type="submission" date="2019-03" db="EMBL/GenBank/DDBJ databases">
        <title>Genomic Encyclopedia of Type Strains, Phase IV (KMG-IV): sequencing the most valuable type-strain genomes for metagenomic binning, comparative biology and taxonomic classification.</title>
        <authorList>
            <person name="Goeker M."/>
        </authorList>
    </citation>
    <scope>NUCLEOTIDE SEQUENCE [LARGE SCALE GENOMIC DNA]</scope>
    <source>
        <strain evidence="8 9">DSM 100013</strain>
    </source>
</reference>
<keyword evidence="3 6" id="KW-0812">Transmembrane</keyword>
<proteinExistence type="predicted"/>
<feature type="transmembrane region" description="Helical" evidence="6">
    <location>
        <begin position="278"/>
        <end position="302"/>
    </location>
</feature>
<feature type="transmembrane region" description="Helical" evidence="6">
    <location>
        <begin position="6"/>
        <end position="24"/>
    </location>
</feature>
<evidence type="ECO:0000259" key="7">
    <source>
        <dbReference type="Pfam" id="PF00482"/>
    </source>
</evidence>
<comment type="caution">
    <text evidence="8">The sequence shown here is derived from an EMBL/GenBank/DDBJ whole genome shotgun (WGS) entry which is preliminary data.</text>
</comment>
<evidence type="ECO:0000256" key="1">
    <source>
        <dbReference type="ARBA" id="ARBA00004651"/>
    </source>
</evidence>
<name>A0A4R2TDU6_9FIRM</name>
<feature type="transmembrane region" description="Helical" evidence="6">
    <location>
        <begin position="105"/>
        <end position="123"/>
    </location>
</feature>
<evidence type="ECO:0000256" key="6">
    <source>
        <dbReference type="SAM" id="Phobius"/>
    </source>
</evidence>
<dbReference type="RefSeq" id="WP_243098241.1">
    <property type="nucleotide sequence ID" value="NZ_CP058648.1"/>
</dbReference>
<organism evidence="8 9">
    <name type="scientific">Serpentinicella alkaliphila</name>
    <dbReference type="NCBI Taxonomy" id="1734049"/>
    <lineage>
        <taxon>Bacteria</taxon>
        <taxon>Bacillati</taxon>
        <taxon>Bacillota</taxon>
        <taxon>Clostridia</taxon>
        <taxon>Peptostreptococcales</taxon>
        <taxon>Natronincolaceae</taxon>
        <taxon>Serpentinicella</taxon>
    </lineage>
</organism>
<dbReference type="AlphaFoldDB" id="A0A4R2TDU6"/>
<sequence length="306" mass="34817">MLLITISVFIFISSLVYLLLVLLYKDKINMNTRLERLKVYSSSKNSTYDEELQKSFADRIVKPVISWLANITQRVVPIRKKDILEKKLMLAGNPWDLTSSEFLTLYYGFTTILVICVFILAYLSKTDLINQVLSVLWGLVFSRVIFDLFIRIKIKNRQGDMSKELPDVLDLLTVSVESGLGFDAAIQKVVKKTKGPISYEFSKTLQEIKMGKTRRDALKDLGDRTGVEDLNTFIGAIIQADQLGVSIGNVLRIQSKQMRQIRKQRIEEKAMKAPIKMLLPMVFFIFPTLFLVLLGPAAIQLIESLG</sequence>
<dbReference type="PANTHER" id="PTHR35007">
    <property type="entry name" value="INTEGRAL MEMBRANE PROTEIN-RELATED"/>
    <property type="match status" value="1"/>
</dbReference>
<dbReference type="InterPro" id="IPR018076">
    <property type="entry name" value="T2SS_GspF_dom"/>
</dbReference>
<comment type="subcellular location">
    <subcellularLocation>
        <location evidence="1">Cell membrane</location>
        <topology evidence="1">Multi-pass membrane protein</topology>
    </subcellularLocation>
</comment>
<evidence type="ECO:0000256" key="2">
    <source>
        <dbReference type="ARBA" id="ARBA00022475"/>
    </source>
</evidence>
<keyword evidence="9" id="KW-1185">Reference proteome</keyword>
<dbReference type="Proteomes" id="UP000295504">
    <property type="component" value="Unassembled WGS sequence"/>
</dbReference>
<keyword evidence="5 6" id="KW-0472">Membrane</keyword>
<evidence type="ECO:0000313" key="8">
    <source>
        <dbReference type="EMBL" id="TCQ01498.1"/>
    </source>
</evidence>
<accession>A0A4R2TDU6</accession>
<keyword evidence="2" id="KW-1003">Cell membrane</keyword>
<evidence type="ECO:0000256" key="4">
    <source>
        <dbReference type="ARBA" id="ARBA00022989"/>
    </source>
</evidence>
<dbReference type="EMBL" id="SLYC01000027">
    <property type="protein sequence ID" value="TCQ01498.1"/>
    <property type="molecule type" value="Genomic_DNA"/>
</dbReference>
<gene>
    <name evidence="8" type="ORF">EDD79_102717</name>
</gene>
<feature type="transmembrane region" description="Helical" evidence="6">
    <location>
        <begin position="129"/>
        <end position="150"/>
    </location>
</feature>
<dbReference type="PANTHER" id="PTHR35007:SF2">
    <property type="entry name" value="PILUS ASSEMBLE PROTEIN"/>
    <property type="match status" value="1"/>
</dbReference>